<dbReference type="NCBIfam" id="TIGR03927">
    <property type="entry name" value="T7SS_EssA_Firm"/>
    <property type="match status" value="1"/>
</dbReference>
<protein>
    <submittedName>
        <fullName evidence="8">Uncharacterized protein</fullName>
    </submittedName>
</protein>
<evidence type="ECO:0000256" key="2">
    <source>
        <dbReference type="ARBA" id="ARBA00008570"/>
    </source>
</evidence>
<evidence type="ECO:0000256" key="3">
    <source>
        <dbReference type="ARBA" id="ARBA00022475"/>
    </source>
</evidence>
<dbReference type="Proteomes" id="UP000018895">
    <property type="component" value="Unassembled WGS sequence"/>
</dbReference>
<dbReference type="AlphaFoldDB" id="W4QL44"/>
<reference evidence="8" key="1">
    <citation type="journal article" date="2014" name="Genome Announc.">
        <title>Draft Genome Sequences of Three Alkaliphilic Bacillus Strains, Bacillus wakoensis JCM 9140T, Bacillus akibai JCM 9157T, and Bacillus hemicellulosilyticus JCM 9152T.</title>
        <authorList>
            <person name="Yuki M."/>
            <person name="Oshima K."/>
            <person name="Suda W."/>
            <person name="Oshida Y."/>
            <person name="Kitamura K."/>
            <person name="Iida T."/>
            <person name="Hattori M."/>
            <person name="Ohkuma M."/>
        </authorList>
    </citation>
    <scope>NUCLEOTIDE SEQUENCE [LARGE SCALE GENOMIC DNA]</scope>
    <source>
        <strain evidence="8">JCM 9152</strain>
    </source>
</reference>
<evidence type="ECO:0000256" key="5">
    <source>
        <dbReference type="ARBA" id="ARBA00022989"/>
    </source>
</evidence>
<proteinExistence type="inferred from homology"/>
<gene>
    <name evidence="8" type="ORF">JCM9152_3574</name>
</gene>
<dbReference type="RefSeq" id="WP_035346295.1">
    <property type="nucleotide sequence ID" value="NZ_BAUU01000028.1"/>
</dbReference>
<evidence type="ECO:0000256" key="7">
    <source>
        <dbReference type="SAM" id="Phobius"/>
    </source>
</evidence>
<evidence type="ECO:0000256" key="6">
    <source>
        <dbReference type="ARBA" id="ARBA00023136"/>
    </source>
</evidence>
<evidence type="ECO:0000256" key="1">
    <source>
        <dbReference type="ARBA" id="ARBA00004162"/>
    </source>
</evidence>
<keyword evidence="5 7" id="KW-1133">Transmembrane helix</keyword>
<evidence type="ECO:0000256" key="4">
    <source>
        <dbReference type="ARBA" id="ARBA00022692"/>
    </source>
</evidence>
<dbReference type="InterPro" id="IPR018920">
    <property type="entry name" value="EssA/YueC"/>
</dbReference>
<keyword evidence="3" id="KW-1003">Cell membrane</keyword>
<organism evidence="8 9">
    <name type="scientific">Halalkalibacter hemicellulosilyticusJCM 9152</name>
    <dbReference type="NCBI Taxonomy" id="1236971"/>
    <lineage>
        <taxon>Bacteria</taxon>
        <taxon>Bacillati</taxon>
        <taxon>Bacillota</taxon>
        <taxon>Bacilli</taxon>
        <taxon>Bacillales</taxon>
        <taxon>Bacillaceae</taxon>
        <taxon>Halalkalibacter</taxon>
    </lineage>
</organism>
<dbReference type="EMBL" id="BAUU01000028">
    <property type="protein sequence ID" value="GAE32059.1"/>
    <property type="molecule type" value="Genomic_DNA"/>
</dbReference>
<keyword evidence="4 7" id="KW-0812">Transmembrane</keyword>
<sequence>MKRFQKLVNIMVYMLIISLFLPSFAVLAEEQSSTAERGKLNVDLDRISGSNRGGDQTNTVTELEKVFPELFRDETKEVIDTKQLEQEKWLERLQQSIFEMESQTDATVALIQESLFTESYTTPATESRASEERSDEGANNVLLFSIMGMITMIGGAVFMMMRQVMD</sequence>
<accession>W4QL44</accession>
<keyword evidence="6 7" id="KW-0472">Membrane</keyword>
<name>W4QL44_9BACI</name>
<comment type="caution">
    <text evidence="8">The sequence shown here is derived from an EMBL/GenBank/DDBJ whole genome shotgun (WGS) entry which is preliminary data.</text>
</comment>
<comment type="subcellular location">
    <subcellularLocation>
        <location evidence="1">Cell membrane</location>
        <topology evidence="1">Single-pass membrane protein</topology>
    </subcellularLocation>
</comment>
<feature type="transmembrane region" description="Helical" evidence="7">
    <location>
        <begin position="141"/>
        <end position="161"/>
    </location>
</feature>
<evidence type="ECO:0000313" key="8">
    <source>
        <dbReference type="EMBL" id="GAE32059.1"/>
    </source>
</evidence>
<feature type="transmembrane region" description="Helical" evidence="7">
    <location>
        <begin position="7"/>
        <end position="28"/>
    </location>
</feature>
<dbReference type="Pfam" id="PF10661">
    <property type="entry name" value="EssA"/>
    <property type="match status" value="1"/>
</dbReference>
<evidence type="ECO:0000313" key="9">
    <source>
        <dbReference type="Proteomes" id="UP000018895"/>
    </source>
</evidence>
<dbReference type="GO" id="GO:0005886">
    <property type="term" value="C:plasma membrane"/>
    <property type="evidence" value="ECO:0007669"/>
    <property type="project" value="UniProtKB-SubCell"/>
</dbReference>
<dbReference type="OrthoDB" id="2870878at2"/>
<dbReference type="InterPro" id="IPR034026">
    <property type="entry name" value="EssA"/>
</dbReference>
<comment type="similarity">
    <text evidence="2">Belongs to the EssA family.</text>
</comment>
<keyword evidence="9" id="KW-1185">Reference proteome</keyword>
<dbReference type="STRING" id="1236971.JCM9152_3574"/>